<evidence type="ECO:0000259" key="3">
    <source>
        <dbReference type="Pfam" id="PF01156"/>
    </source>
</evidence>
<evidence type="ECO:0000313" key="5">
    <source>
        <dbReference type="Proteomes" id="UP001597459"/>
    </source>
</evidence>
<gene>
    <name evidence="4" type="ORF">ACFSTE_11020</name>
</gene>
<dbReference type="EMBL" id="JBHULX010000021">
    <property type="protein sequence ID" value="MFD2591356.1"/>
    <property type="molecule type" value="Genomic_DNA"/>
</dbReference>
<evidence type="ECO:0000313" key="4">
    <source>
        <dbReference type="EMBL" id="MFD2591356.1"/>
    </source>
</evidence>
<dbReference type="PANTHER" id="PTHR46190:SF1">
    <property type="entry name" value="SI:CH211-201H21.5"/>
    <property type="match status" value="1"/>
</dbReference>
<feature type="domain" description="Inosine/uridine-preferring nucleoside hydrolase" evidence="3">
    <location>
        <begin position="6"/>
        <end position="302"/>
    </location>
</feature>
<keyword evidence="2" id="KW-0326">Glycosidase</keyword>
<organism evidence="4 5">
    <name type="scientific">Aquimarina hainanensis</name>
    <dbReference type="NCBI Taxonomy" id="1578017"/>
    <lineage>
        <taxon>Bacteria</taxon>
        <taxon>Pseudomonadati</taxon>
        <taxon>Bacteroidota</taxon>
        <taxon>Flavobacteriia</taxon>
        <taxon>Flavobacteriales</taxon>
        <taxon>Flavobacteriaceae</taxon>
        <taxon>Aquimarina</taxon>
    </lineage>
</organism>
<dbReference type="InterPro" id="IPR052775">
    <property type="entry name" value="IUN_hydrolase"/>
</dbReference>
<evidence type="ECO:0000256" key="1">
    <source>
        <dbReference type="ARBA" id="ARBA00022801"/>
    </source>
</evidence>
<dbReference type="SUPFAM" id="SSF53590">
    <property type="entry name" value="Nucleoside hydrolase"/>
    <property type="match status" value="1"/>
</dbReference>
<dbReference type="GO" id="GO:0016787">
    <property type="term" value="F:hydrolase activity"/>
    <property type="evidence" value="ECO:0007669"/>
    <property type="project" value="UniProtKB-KW"/>
</dbReference>
<protein>
    <submittedName>
        <fullName evidence="4">Nucleoside hydrolase</fullName>
    </submittedName>
</protein>
<dbReference type="Pfam" id="PF01156">
    <property type="entry name" value="IU_nuc_hydro"/>
    <property type="match status" value="1"/>
</dbReference>
<name>A0ABW5N836_9FLAO</name>
<dbReference type="InterPro" id="IPR001910">
    <property type="entry name" value="Inosine/uridine_hydrolase_dom"/>
</dbReference>
<sequence>MKRKFIIDTDTASDDAVALIMAMNYPDVEVEAFTLVAGNVSLEQGVQNAMFTIELCKKEIPVYAGIGKPMLRSLETAEHVHGKDGMGDIGLLLSGYIPEKEHAVSILVQKINEHPGEISLICLAPLTNIATALLIDPSIASKVKECVIMGGIGEGRGNVTPIAEYNFWADPEAAKIVFESGMPIKMVGWDISRTYAVFDKTDAEKIKDIGTSLANFTVDIQKKCDEYARNNSRIKGFDLPDPIAMAVALDSDVATVVKDAYVRILTNDDYSRGQSAMDYTGATGMPPNAQVVLEADRERFLEILYQALGK</sequence>
<dbReference type="PROSITE" id="PS01247">
    <property type="entry name" value="IUNH"/>
    <property type="match status" value="1"/>
</dbReference>
<reference evidence="5" key="1">
    <citation type="journal article" date="2019" name="Int. J. Syst. Evol. Microbiol.">
        <title>The Global Catalogue of Microorganisms (GCM) 10K type strain sequencing project: providing services to taxonomists for standard genome sequencing and annotation.</title>
        <authorList>
            <consortium name="The Broad Institute Genomics Platform"/>
            <consortium name="The Broad Institute Genome Sequencing Center for Infectious Disease"/>
            <person name="Wu L."/>
            <person name="Ma J."/>
        </authorList>
    </citation>
    <scope>NUCLEOTIDE SEQUENCE [LARGE SCALE GENOMIC DNA]</scope>
    <source>
        <strain evidence="5">KCTC 42423</strain>
    </source>
</reference>
<dbReference type="RefSeq" id="WP_378256833.1">
    <property type="nucleotide sequence ID" value="NZ_JBHSJV010000001.1"/>
</dbReference>
<keyword evidence="1 4" id="KW-0378">Hydrolase</keyword>
<dbReference type="PANTHER" id="PTHR46190">
    <property type="entry name" value="SI:CH211-201H21.5-RELATED"/>
    <property type="match status" value="1"/>
</dbReference>
<dbReference type="InterPro" id="IPR015910">
    <property type="entry name" value="I/U_nuclsd_hydro_CS"/>
</dbReference>
<evidence type="ECO:0000256" key="2">
    <source>
        <dbReference type="ARBA" id="ARBA00023295"/>
    </source>
</evidence>
<dbReference type="InterPro" id="IPR036452">
    <property type="entry name" value="Ribo_hydro-like"/>
</dbReference>
<dbReference type="Proteomes" id="UP001597459">
    <property type="component" value="Unassembled WGS sequence"/>
</dbReference>
<proteinExistence type="predicted"/>
<accession>A0ABW5N836</accession>
<comment type="caution">
    <text evidence="4">The sequence shown here is derived from an EMBL/GenBank/DDBJ whole genome shotgun (WGS) entry which is preliminary data.</text>
</comment>
<keyword evidence="5" id="KW-1185">Reference proteome</keyword>
<dbReference type="Gene3D" id="3.90.245.10">
    <property type="entry name" value="Ribonucleoside hydrolase-like"/>
    <property type="match status" value="1"/>
</dbReference>
<dbReference type="CDD" id="cd02649">
    <property type="entry name" value="nuc_hydro_CeIAG"/>
    <property type="match status" value="1"/>
</dbReference>